<feature type="active site" description="Nucleophile" evidence="11">
    <location>
        <position position="252"/>
    </location>
</feature>
<evidence type="ECO:0000313" key="14">
    <source>
        <dbReference type="Proteomes" id="UP000194798"/>
    </source>
</evidence>
<feature type="binding site" evidence="11">
    <location>
        <position position="64"/>
    </location>
    <ligand>
        <name>substrate</name>
    </ligand>
</feature>
<evidence type="ECO:0000256" key="7">
    <source>
        <dbReference type="ARBA" id="ARBA00023295"/>
    </source>
</evidence>
<dbReference type="Gene3D" id="3.20.20.300">
    <property type="entry name" value="Glycoside hydrolase, family 3, N-terminal domain"/>
    <property type="match status" value="1"/>
</dbReference>
<dbReference type="EMBL" id="MSLT01000023">
    <property type="protein sequence ID" value="OUD12519.1"/>
    <property type="molecule type" value="Genomic_DNA"/>
</dbReference>
<evidence type="ECO:0000256" key="2">
    <source>
        <dbReference type="ARBA" id="ARBA00022490"/>
    </source>
</evidence>
<organism evidence="13 14">
    <name type="scientific">Thioflexithrix psekupsensis</name>
    <dbReference type="NCBI Taxonomy" id="1570016"/>
    <lineage>
        <taxon>Bacteria</taxon>
        <taxon>Pseudomonadati</taxon>
        <taxon>Pseudomonadota</taxon>
        <taxon>Gammaproteobacteria</taxon>
        <taxon>Thiotrichales</taxon>
        <taxon>Thioflexithrix</taxon>
    </lineage>
</organism>
<gene>
    <name evidence="11" type="primary">nagZ</name>
    <name evidence="13" type="ORF">TPSD3_15625</name>
</gene>
<dbReference type="HAMAP" id="MF_00364">
    <property type="entry name" value="NagZ"/>
    <property type="match status" value="1"/>
</dbReference>
<dbReference type="PROSITE" id="PS00775">
    <property type="entry name" value="GLYCOSYL_HYDROL_F3"/>
    <property type="match status" value="1"/>
</dbReference>
<keyword evidence="6 11" id="KW-0573">Peptidoglycan synthesis</keyword>
<comment type="caution">
    <text evidence="13">The sequence shown here is derived from an EMBL/GenBank/DDBJ whole genome shotgun (WGS) entry which is preliminary data.</text>
</comment>
<dbReference type="AlphaFoldDB" id="A0A251X5P2"/>
<keyword evidence="2 11" id="KW-0963">Cytoplasm</keyword>
<keyword evidence="9 11" id="KW-0961">Cell wall biogenesis/degradation</keyword>
<keyword evidence="3 11" id="KW-0132">Cell division</keyword>
<keyword evidence="8 11" id="KW-0131">Cell cycle</keyword>
<dbReference type="GO" id="GO:0009254">
    <property type="term" value="P:peptidoglycan turnover"/>
    <property type="evidence" value="ECO:0007669"/>
    <property type="project" value="UniProtKB-UniRule"/>
</dbReference>
<keyword evidence="14" id="KW-1185">Reference proteome</keyword>
<dbReference type="InterPro" id="IPR001764">
    <property type="entry name" value="Glyco_hydro_3_N"/>
</dbReference>
<dbReference type="InterPro" id="IPR036962">
    <property type="entry name" value="Glyco_hydro_3_N_sf"/>
</dbReference>
<keyword evidence="5 11" id="KW-0133">Cell shape</keyword>
<keyword evidence="4 11" id="KW-0378">Hydrolase</keyword>
<dbReference type="GO" id="GO:0005737">
    <property type="term" value="C:cytoplasm"/>
    <property type="evidence" value="ECO:0007669"/>
    <property type="project" value="UniProtKB-SubCell"/>
</dbReference>
<evidence type="ECO:0000256" key="3">
    <source>
        <dbReference type="ARBA" id="ARBA00022618"/>
    </source>
</evidence>
<evidence type="ECO:0000256" key="8">
    <source>
        <dbReference type="ARBA" id="ARBA00023306"/>
    </source>
</evidence>
<dbReference type="Proteomes" id="UP000194798">
    <property type="component" value="Unassembled WGS sequence"/>
</dbReference>
<comment type="pathway">
    <text evidence="10 11">Cell wall biogenesis; peptidoglycan recycling.</text>
</comment>
<feature type="site" description="Important for catalytic activity" evidence="11">
    <location>
        <position position="179"/>
    </location>
</feature>
<evidence type="ECO:0000256" key="4">
    <source>
        <dbReference type="ARBA" id="ARBA00022801"/>
    </source>
</evidence>
<comment type="catalytic activity">
    <reaction evidence="1 11">
        <text>Hydrolysis of terminal non-reducing N-acetyl-D-hexosamine residues in N-acetyl-beta-D-hexosaminides.</text>
        <dbReference type="EC" id="3.2.1.52"/>
    </reaction>
</comment>
<dbReference type="OrthoDB" id="9786661at2"/>
<dbReference type="GO" id="GO:0004563">
    <property type="term" value="F:beta-N-acetylhexosaminidase activity"/>
    <property type="evidence" value="ECO:0007669"/>
    <property type="project" value="UniProtKB-UniRule"/>
</dbReference>
<accession>A0A251X5P2</accession>
<keyword evidence="7 11" id="KW-0326">Glycosidase</keyword>
<dbReference type="GO" id="GO:0009252">
    <property type="term" value="P:peptidoglycan biosynthetic process"/>
    <property type="evidence" value="ECO:0007669"/>
    <property type="project" value="UniProtKB-KW"/>
</dbReference>
<dbReference type="GO" id="GO:0051301">
    <property type="term" value="P:cell division"/>
    <property type="evidence" value="ECO:0007669"/>
    <property type="project" value="UniProtKB-KW"/>
</dbReference>
<dbReference type="UniPathway" id="UPA00544"/>
<feature type="binding site" evidence="11">
    <location>
        <position position="72"/>
    </location>
    <ligand>
        <name>substrate</name>
    </ligand>
</feature>
<comment type="subcellular location">
    <subcellularLocation>
        <location evidence="11">Cytoplasm</location>
    </subcellularLocation>
</comment>
<feature type="active site" description="Proton donor/acceptor" evidence="11">
    <location>
        <position position="181"/>
    </location>
</feature>
<dbReference type="GO" id="GO:0005975">
    <property type="term" value="P:carbohydrate metabolic process"/>
    <property type="evidence" value="ECO:0007669"/>
    <property type="project" value="InterPro"/>
</dbReference>
<feature type="binding site" evidence="11">
    <location>
        <begin position="168"/>
        <end position="169"/>
    </location>
    <ligand>
        <name>substrate</name>
    </ligand>
</feature>
<dbReference type="GO" id="GO:0071555">
    <property type="term" value="P:cell wall organization"/>
    <property type="evidence" value="ECO:0007669"/>
    <property type="project" value="UniProtKB-KW"/>
</dbReference>
<evidence type="ECO:0000256" key="5">
    <source>
        <dbReference type="ARBA" id="ARBA00022960"/>
    </source>
</evidence>
<evidence type="ECO:0000256" key="10">
    <source>
        <dbReference type="ARBA" id="ARBA00037880"/>
    </source>
</evidence>
<dbReference type="RefSeq" id="WP_086489474.1">
    <property type="nucleotide sequence ID" value="NZ_MSLT01000023.1"/>
</dbReference>
<dbReference type="Pfam" id="PF00933">
    <property type="entry name" value="Glyco_hydro_3"/>
    <property type="match status" value="1"/>
</dbReference>
<reference evidence="13 14" key="1">
    <citation type="submission" date="2016-12" db="EMBL/GenBank/DDBJ databases">
        <title>Thioflexothrix psekupsii D3 genome sequencing and assembly.</title>
        <authorList>
            <person name="Fomenkov A."/>
            <person name="Vincze T."/>
            <person name="Grabovich M."/>
            <person name="Anton B.P."/>
            <person name="Dubinina G."/>
            <person name="Orlova M."/>
            <person name="Belousova E."/>
            <person name="Roberts R.J."/>
        </authorList>
    </citation>
    <scope>NUCLEOTIDE SEQUENCE [LARGE SCALE GENOMIC DNA]</scope>
    <source>
        <strain evidence="13">D3</strain>
    </source>
</reference>
<proteinExistence type="inferred from homology"/>
<dbReference type="EC" id="3.2.1.52" evidence="11"/>
<dbReference type="InterPro" id="IPR050226">
    <property type="entry name" value="NagZ_Beta-hexosaminidase"/>
</dbReference>
<name>A0A251X5P2_9GAMM</name>
<protein>
    <recommendedName>
        <fullName evidence="11">Beta-hexosaminidase</fullName>
        <ecNumber evidence="11">3.2.1.52</ecNumber>
    </recommendedName>
    <alternativeName>
        <fullName evidence="11">Beta-N-acetylhexosaminidase</fullName>
    </alternativeName>
    <alternativeName>
        <fullName evidence="11">N-acetyl-beta-glucosaminidase</fullName>
    </alternativeName>
</protein>
<evidence type="ECO:0000256" key="9">
    <source>
        <dbReference type="ARBA" id="ARBA00023316"/>
    </source>
</evidence>
<evidence type="ECO:0000256" key="1">
    <source>
        <dbReference type="ARBA" id="ARBA00001231"/>
    </source>
</evidence>
<feature type="domain" description="Glycoside hydrolase family 3 N-terminal" evidence="12">
    <location>
        <begin position="14"/>
        <end position="297"/>
    </location>
</feature>
<evidence type="ECO:0000256" key="11">
    <source>
        <dbReference type="HAMAP-Rule" id="MF_00364"/>
    </source>
</evidence>
<dbReference type="SUPFAM" id="SSF51445">
    <property type="entry name" value="(Trans)glycosidases"/>
    <property type="match status" value="1"/>
</dbReference>
<comment type="function">
    <text evidence="11">Plays a role in peptidoglycan recycling by cleaving the terminal beta-1,4-linked N-acetylglucosamine (GlcNAc) from peptide-linked peptidoglycan fragments, giving rise to free GlcNAc, anhydro-N-acetylmuramic acid and anhydro-N-acetylmuramic acid-linked peptides.</text>
</comment>
<feature type="binding site" evidence="11">
    <location>
        <position position="138"/>
    </location>
    <ligand>
        <name>substrate</name>
    </ligand>
</feature>
<dbReference type="InterPro" id="IPR019800">
    <property type="entry name" value="Glyco_hydro_3_AS"/>
</dbReference>
<dbReference type="FunFam" id="3.20.20.300:FF:000001">
    <property type="entry name" value="Beta-hexosaminidase"/>
    <property type="match status" value="1"/>
</dbReference>
<comment type="similarity">
    <text evidence="11">Belongs to the glycosyl hydrolase 3 family. NagZ subfamily.</text>
</comment>
<sequence length="345" mass="37945">MALGYLMVDIAGTSLTSEDKEVLLHPLVGGVILFSRNYDQPKQLQQLVQSLHALRQPPLLVAVDHEGGRVQRFRQHFTLLPAAAQLGYCYQTQPKFALQAAQQVGWLLAAELRAVGIDFSFAPVLDLDQQCSAVIGNRALHQRGEIVAQLAQSLVNGMKQAGMMAVGKHFPGHGSVVGDSHDMLPVDPRRLVDLQFADLIPFERLIRLGLPAMMPAHVLYPAVDDKPPGFSSYWLQNVLRKQLRFQGVIFSDDLSMSGATIMGDVAERANAALVAGCDMLLVCNDRPAVLALLGQLKTAPTPTMQVRLMRMHGRPALLDWDSLAHSPQWQVARATCEQLNQLRLD</sequence>
<dbReference type="InterPro" id="IPR022956">
    <property type="entry name" value="Beta_hexosaminidase_bac"/>
</dbReference>
<dbReference type="InterPro" id="IPR017853">
    <property type="entry name" value="GH"/>
</dbReference>
<evidence type="ECO:0000313" key="13">
    <source>
        <dbReference type="EMBL" id="OUD12519.1"/>
    </source>
</evidence>
<dbReference type="PANTHER" id="PTHR30480:SF13">
    <property type="entry name" value="BETA-HEXOSAMINIDASE"/>
    <property type="match status" value="1"/>
</dbReference>
<evidence type="ECO:0000256" key="6">
    <source>
        <dbReference type="ARBA" id="ARBA00022984"/>
    </source>
</evidence>
<dbReference type="GO" id="GO:0008360">
    <property type="term" value="P:regulation of cell shape"/>
    <property type="evidence" value="ECO:0007669"/>
    <property type="project" value="UniProtKB-KW"/>
</dbReference>
<evidence type="ECO:0000259" key="12">
    <source>
        <dbReference type="Pfam" id="PF00933"/>
    </source>
</evidence>
<dbReference type="PANTHER" id="PTHR30480">
    <property type="entry name" value="BETA-HEXOSAMINIDASE-RELATED"/>
    <property type="match status" value="1"/>
</dbReference>
<dbReference type="NCBIfam" id="NF003740">
    <property type="entry name" value="PRK05337.1"/>
    <property type="match status" value="1"/>
</dbReference>